<protein>
    <recommendedName>
        <fullName evidence="4">Glucose-methanol-choline oxidoreductase N-terminal domain-containing protein</fullName>
    </recommendedName>
</protein>
<dbReference type="PANTHER" id="PTHR11552:SF213">
    <property type="entry name" value="DEHYDROGENASE, PUTATIVE-RELATED"/>
    <property type="match status" value="1"/>
</dbReference>
<dbReference type="GO" id="GO:0050660">
    <property type="term" value="F:flavin adenine dinucleotide binding"/>
    <property type="evidence" value="ECO:0007669"/>
    <property type="project" value="InterPro"/>
</dbReference>
<feature type="signal peptide" evidence="3">
    <location>
        <begin position="1"/>
        <end position="18"/>
    </location>
</feature>
<dbReference type="Pfam" id="PF00732">
    <property type="entry name" value="GMC_oxred_N"/>
    <property type="match status" value="1"/>
</dbReference>
<keyword evidence="3" id="KW-0732">Signal</keyword>
<dbReference type="SUPFAM" id="SSF51905">
    <property type="entry name" value="FAD/NAD(P)-binding domain"/>
    <property type="match status" value="1"/>
</dbReference>
<dbReference type="GO" id="GO:0016614">
    <property type="term" value="F:oxidoreductase activity, acting on CH-OH group of donors"/>
    <property type="evidence" value="ECO:0007669"/>
    <property type="project" value="InterPro"/>
</dbReference>
<feature type="domain" description="Glucose-methanol-choline oxidoreductase N-terminal" evidence="4">
    <location>
        <begin position="321"/>
        <end position="424"/>
    </location>
</feature>
<sequence length="429" mass="46166">MLLGHSLSLLGALAVASASILPHSSHGSHHTHATRSNGETVKYGYDEQTEYDYVVVGSGPGGGPLASRLALAGFKVLLIDAGSDSGNDVTPQVPAMQLQSTEYEPQKWDYFVHHYADIERQERDSKMVYRRDNGSLYVGLDPPAEATPLGILYPRAGTLGGCSAHNAMITIYPYEDDWSYLQSLTGDDSWAPDNMRSYFKKLEKCEYLPNTLVGHGFGGWLKTSLTSLSLVVEDQKLLSLILSAATAMGKTFLGQVLTTVTGLAGVLLEDLNSGLPSRDSSTGVYQVPLAVDPSTSQRTGPRDFILSVANAQDWTGGRKHHLDIALETFVTKVNFDHSDGTPHATGVDFLQGQSLYAADPRYAGSSGKAGSVKAKKEVILSGGVFETPKLLKLSGVGPREELESFGIDVIKDLPGVGKNLQDRYEVTTI</sequence>
<evidence type="ECO:0000313" key="5">
    <source>
        <dbReference type="EMBL" id="RMY57756.1"/>
    </source>
</evidence>
<comment type="caution">
    <text evidence="5">The sequence shown here is derived from an EMBL/GenBank/DDBJ whole genome shotgun (WGS) entry which is preliminary data.</text>
</comment>
<feature type="non-terminal residue" evidence="5">
    <location>
        <position position="429"/>
    </location>
</feature>
<dbReference type="InterPro" id="IPR012132">
    <property type="entry name" value="GMC_OxRdtase"/>
</dbReference>
<gene>
    <name evidence="5" type="ORF">D0864_13463</name>
</gene>
<organism evidence="5 6">
    <name type="scientific">Hortaea werneckii</name>
    <name type="common">Black yeast</name>
    <name type="synonym">Cladosporium werneckii</name>
    <dbReference type="NCBI Taxonomy" id="91943"/>
    <lineage>
        <taxon>Eukaryota</taxon>
        <taxon>Fungi</taxon>
        <taxon>Dikarya</taxon>
        <taxon>Ascomycota</taxon>
        <taxon>Pezizomycotina</taxon>
        <taxon>Dothideomycetes</taxon>
        <taxon>Dothideomycetidae</taxon>
        <taxon>Mycosphaerellales</taxon>
        <taxon>Teratosphaeriaceae</taxon>
        <taxon>Hortaea</taxon>
    </lineage>
</organism>
<evidence type="ECO:0000256" key="1">
    <source>
        <dbReference type="ARBA" id="ARBA00010790"/>
    </source>
</evidence>
<keyword evidence="2" id="KW-0285">Flavoprotein</keyword>
<evidence type="ECO:0000256" key="2">
    <source>
        <dbReference type="PIRSR" id="PIRSR000137-2"/>
    </source>
</evidence>
<feature type="binding site" evidence="2">
    <location>
        <position position="330"/>
    </location>
    <ligand>
        <name>FAD</name>
        <dbReference type="ChEBI" id="CHEBI:57692"/>
    </ligand>
</feature>
<dbReference type="InterPro" id="IPR000172">
    <property type="entry name" value="GMC_OxRdtase_N"/>
</dbReference>
<dbReference type="PIRSF" id="PIRSF000137">
    <property type="entry name" value="Alcohol_oxidase"/>
    <property type="match status" value="1"/>
</dbReference>
<reference evidence="5 6" key="1">
    <citation type="journal article" date="2018" name="BMC Genomics">
        <title>Genomic evidence for intraspecific hybridization in a clonal and extremely halotolerant yeast.</title>
        <authorList>
            <person name="Gostincar C."/>
            <person name="Stajich J.E."/>
            <person name="Zupancic J."/>
            <person name="Zalar P."/>
            <person name="Gunde-Cimerman N."/>
        </authorList>
    </citation>
    <scope>NUCLEOTIDE SEQUENCE [LARGE SCALE GENOMIC DNA]</scope>
    <source>
        <strain evidence="5 6">EXF-10513</strain>
    </source>
</reference>
<accession>A0A3M7D1H3</accession>
<dbReference type="Gene3D" id="3.50.50.60">
    <property type="entry name" value="FAD/NAD(P)-binding domain"/>
    <property type="match status" value="1"/>
</dbReference>
<name>A0A3M7D1H3_HORWE</name>
<keyword evidence="2" id="KW-0274">FAD</keyword>
<feature type="chain" id="PRO_5018006248" description="Glucose-methanol-choline oxidoreductase N-terminal domain-containing protein" evidence="3">
    <location>
        <begin position="19"/>
        <end position="429"/>
    </location>
</feature>
<comment type="similarity">
    <text evidence="1">Belongs to the GMC oxidoreductase family.</text>
</comment>
<dbReference type="EMBL" id="QWIO01002331">
    <property type="protein sequence ID" value="RMY57756.1"/>
    <property type="molecule type" value="Genomic_DNA"/>
</dbReference>
<proteinExistence type="inferred from homology"/>
<dbReference type="AlphaFoldDB" id="A0A3M7D1H3"/>
<dbReference type="InterPro" id="IPR036188">
    <property type="entry name" value="FAD/NAD-bd_sf"/>
</dbReference>
<evidence type="ECO:0000259" key="4">
    <source>
        <dbReference type="Pfam" id="PF00732"/>
    </source>
</evidence>
<evidence type="ECO:0000313" key="6">
    <source>
        <dbReference type="Proteomes" id="UP000269539"/>
    </source>
</evidence>
<dbReference type="Proteomes" id="UP000269539">
    <property type="component" value="Unassembled WGS sequence"/>
</dbReference>
<comment type="cofactor">
    <cofactor evidence="2">
        <name>FAD</name>
        <dbReference type="ChEBI" id="CHEBI:57692"/>
    </cofactor>
</comment>
<dbReference type="PANTHER" id="PTHR11552">
    <property type="entry name" value="GLUCOSE-METHANOL-CHOLINE GMC OXIDOREDUCTASE"/>
    <property type="match status" value="1"/>
</dbReference>
<evidence type="ECO:0000256" key="3">
    <source>
        <dbReference type="SAM" id="SignalP"/>
    </source>
</evidence>